<feature type="binding site" evidence="10">
    <location>
        <position position="245"/>
    </location>
    <ligand>
        <name>sn-glycerol 3-phosphate</name>
        <dbReference type="ChEBI" id="CHEBI:57597"/>
    </ligand>
</feature>
<feature type="binding site" evidence="10">
    <location>
        <position position="11"/>
    </location>
    <ligand>
        <name>ADP</name>
        <dbReference type="ChEBI" id="CHEBI:456216"/>
    </ligand>
</feature>
<evidence type="ECO:0000313" key="15">
    <source>
        <dbReference type="Proteomes" id="UP000053941"/>
    </source>
</evidence>
<comment type="function">
    <text evidence="9 10">Key enzyme in the regulation of glycerol uptake and metabolism. Catalyzes the phosphorylation of glycerol to yield sn-glycerol 3-phosphate.</text>
</comment>
<feature type="binding site" evidence="10">
    <location>
        <position position="132"/>
    </location>
    <ligand>
        <name>glycerol</name>
        <dbReference type="ChEBI" id="CHEBI:17754"/>
    </ligand>
</feature>
<feature type="binding site" evidence="10">
    <location>
        <position position="81"/>
    </location>
    <ligand>
        <name>glycerol</name>
        <dbReference type="ChEBI" id="CHEBI:17754"/>
    </ligand>
</feature>
<feature type="binding site" evidence="10">
    <location>
        <position position="416"/>
    </location>
    <ligand>
        <name>ADP</name>
        <dbReference type="ChEBI" id="CHEBI:456216"/>
    </ligand>
</feature>
<comment type="pathway">
    <text evidence="1 10">Polyol metabolism; glycerol degradation via glycerol kinase pathway; sn-glycerol 3-phosphate from glycerol: step 1/1.</text>
</comment>
<comment type="activity regulation">
    <text evidence="10">Inhibited by fructose 1,6-bisphosphate (FBP).</text>
</comment>
<dbReference type="Pfam" id="PF02782">
    <property type="entry name" value="FGGY_C"/>
    <property type="match status" value="1"/>
</dbReference>
<accession>A0A0R2P256</accession>
<dbReference type="Pfam" id="PF00370">
    <property type="entry name" value="FGGY_N"/>
    <property type="match status" value="1"/>
</dbReference>
<feature type="domain" description="Carbohydrate kinase FGGY C-terminal" evidence="13">
    <location>
        <begin position="263"/>
        <end position="451"/>
    </location>
</feature>
<feature type="binding site" evidence="10">
    <location>
        <position position="82"/>
    </location>
    <ligand>
        <name>glycerol</name>
        <dbReference type="ChEBI" id="CHEBI:17754"/>
    </ligand>
</feature>
<dbReference type="Gene3D" id="3.30.420.40">
    <property type="match status" value="2"/>
</dbReference>
<evidence type="ECO:0000256" key="9">
    <source>
        <dbReference type="ARBA" id="ARBA00054633"/>
    </source>
</evidence>
<gene>
    <name evidence="10 14" type="primary">glpK</name>
    <name evidence="14" type="ORF">ABR60_04300</name>
</gene>
<proteinExistence type="inferred from homology"/>
<dbReference type="InterPro" id="IPR018484">
    <property type="entry name" value="FGGY_N"/>
</dbReference>
<feature type="binding site" evidence="10">
    <location>
        <position position="245"/>
    </location>
    <ligand>
        <name>glycerol</name>
        <dbReference type="ChEBI" id="CHEBI:17754"/>
    </ligand>
</feature>
<feature type="binding site" evidence="10">
    <location>
        <position position="311"/>
    </location>
    <ligand>
        <name>ADP</name>
        <dbReference type="ChEBI" id="CHEBI:456216"/>
    </ligand>
</feature>
<dbReference type="GO" id="GO:0005829">
    <property type="term" value="C:cytosol"/>
    <property type="evidence" value="ECO:0007669"/>
    <property type="project" value="TreeGrafter"/>
</dbReference>
<evidence type="ECO:0000259" key="13">
    <source>
        <dbReference type="Pfam" id="PF02782"/>
    </source>
</evidence>
<feature type="binding site" evidence="10">
    <location>
        <position position="15"/>
    </location>
    <ligand>
        <name>ADP</name>
        <dbReference type="ChEBI" id="CHEBI:456216"/>
    </ligand>
</feature>
<dbReference type="InterPro" id="IPR000577">
    <property type="entry name" value="Carb_kinase_FGGY"/>
</dbReference>
<dbReference type="GO" id="GO:0006072">
    <property type="term" value="P:glycerol-3-phosphate metabolic process"/>
    <property type="evidence" value="ECO:0007669"/>
    <property type="project" value="InterPro"/>
</dbReference>
<feature type="binding site" evidence="10">
    <location>
        <position position="11"/>
    </location>
    <ligand>
        <name>sn-glycerol 3-phosphate</name>
        <dbReference type="ChEBI" id="CHEBI:57597"/>
    </ligand>
</feature>
<evidence type="ECO:0000256" key="10">
    <source>
        <dbReference type="HAMAP-Rule" id="MF_00186"/>
    </source>
</evidence>
<feature type="binding site" evidence="10">
    <location>
        <position position="412"/>
    </location>
    <ligand>
        <name>ADP</name>
        <dbReference type="ChEBI" id="CHEBI:456216"/>
    </ligand>
</feature>
<evidence type="ECO:0000256" key="11">
    <source>
        <dbReference type="RuleBase" id="RU003733"/>
    </source>
</evidence>
<feature type="binding site" evidence="10">
    <location>
        <position position="12"/>
    </location>
    <ligand>
        <name>ATP</name>
        <dbReference type="ChEBI" id="CHEBI:30616"/>
    </ligand>
</feature>
<evidence type="ECO:0000313" key="14">
    <source>
        <dbReference type="EMBL" id="KRO30880.1"/>
    </source>
</evidence>
<feature type="binding site" evidence="10">
    <location>
        <position position="311"/>
    </location>
    <ligand>
        <name>ATP</name>
        <dbReference type="ChEBI" id="CHEBI:30616"/>
    </ligand>
</feature>
<evidence type="ECO:0000256" key="3">
    <source>
        <dbReference type="ARBA" id="ARBA00022679"/>
    </source>
</evidence>
<dbReference type="PANTHER" id="PTHR10196">
    <property type="entry name" value="SUGAR KINASE"/>
    <property type="match status" value="1"/>
</dbReference>
<dbReference type="HAMAP" id="MF_00186">
    <property type="entry name" value="Glycerol_kin"/>
    <property type="match status" value="1"/>
</dbReference>
<dbReference type="Proteomes" id="UP000053941">
    <property type="component" value="Unassembled WGS sequence"/>
</dbReference>
<keyword evidence="5 10" id="KW-0418">Kinase</keyword>
<feature type="binding site" evidence="10">
    <location>
        <position position="13"/>
    </location>
    <ligand>
        <name>ATP</name>
        <dbReference type="ChEBI" id="CHEBI:30616"/>
    </ligand>
</feature>
<evidence type="ECO:0000256" key="8">
    <source>
        <dbReference type="ARBA" id="ARBA00052101"/>
    </source>
</evidence>
<dbReference type="InterPro" id="IPR018483">
    <property type="entry name" value="Carb_kinase_FGGY_CS"/>
</dbReference>
<dbReference type="CDD" id="cd07769">
    <property type="entry name" value="ASKHA_NBD_FGGY_GK"/>
    <property type="match status" value="1"/>
</dbReference>
<organism evidence="14 15">
    <name type="scientific">Actinobacteria bacterium BACL2 MAG-120802-bin41</name>
    <dbReference type="NCBI Taxonomy" id="1655568"/>
    <lineage>
        <taxon>Bacteria</taxon>
        <taxon>Bacillati</taxon>
        <taxon>Actinomycetota</taxon>
        <taxon>Actinomycetes</taxon>
        <taxon>Actinomycetes incertae sedis</taxon>
        <taxon>ac1 cluster</taxon>
    </lineage>
</organism>
<feature type="binding site" evidence="10">
    <location>
        <position position="267"/>
    </location>
    <ligand>
        <name>ATP</name>
        <dbReference type="ChEBI" id="CHEBI:30616"/>
    </ligand>
</feature>
<dbReference type="InterPro" id="IPR043129">
    <property type="entry name" value="ATPase_NBD"/>
</dbReference>
<feature type="binding site" evidence="10">
    <location>
        <position position="267"/>
    </location>
    <ligand>
        <name>ADP</name>
        <dbReference type="ChEBI" id="CHEBI:456216"/>
    </ligand>
</feature>
<dbReference type="GO" id="GO:0004370">
    <property type="term" value="F:glycerol kinase activity"/>
    <property type="evidence" value="ECO:0007669"/>
    <property type="project" value="UniProtKB-UniRule"/>
</dbReference>
<dbReference type="InterPro" id="IPR005999">
    <property type="entry name" value="Glycerol_kin"/>
</dbReference>
<feature type="binding site" evidence="10">
    <location>
        <position position="81"/>
    </location>
    <ligand>
        <name>sn-glycerol 3-phosphate</name>
        <dbReference type="ChEBI" id="CHEBI:57597"/>
    </ligand>
</feature>
<evidence type="ECO:0000256" key="1">
    <source>
        <dbReference type="ARBA" id="ARBA00005190"/>
    </source>
</evidence>
<feature type="binding site" evidence="10">
    <location>
        <position position="315"/>
    </location>
    <ligand>
        <name>ATP</name>
        <dbReference type="ChEBI" id="CHEBI:30616"/>
    </ligand>
</feature>
<evidence type="ECO:0000256" key="5">
    <source>
        <dbReference type="ARBA" id="ARBA00022777"/>
    </source>
</evidence>
<dbReference type="PROSITE" id="PS00933">
    <property type="entry name" value="FGGY_KINASES_1"/>
    <property type="match status" value="1"/>
</dbReference>
<dbReference type="FunFam" id="3.30.420.40:FF:000008">
    <property type="entry name" value="Glycerol kinase"/>
    <property type="match status" value="1"/>
</dbReference>
<keyword evidence="6 10" id="KW-0319">Glycerol metabolism</keyword>
<feature type="binding site" evidence="10">
    <location>
        <position position="82"/>
    </location>
    <ligand>
        <name>sn-glycerol 3-phosphate</name>
        <dbReference type="ChEBI" id="CHEBI:57597"/>
    </ligand>
</feature>
<dbReference type="NCBIfam" id="TIGR01311">
    <property type="entry name" value="glycerol_kin"/>
    <property type="match status" value="1"/>
</dbReference>
<feature type="binding site" evidence="10">
    <location>
        <position position="132"/>
    </location>
    <ligand>
        <name>sn-glycerol 3-phosphate</name>
        <dbReference type="ChEBI" id="CHEBI:57597"/>
    </ligand>
</feature>
<reference evidence="14 15" key="1">
    <citation type="submission" date="2015-10" db="EMBL/GenBank/DDBJ databases">
        <title>Metagenome-Assembled Genomes uncover a global brackish microbiome.</title>
        <authorList>
            <person name="Hugerth L.W."/>
            <person name="Larsson J."/>
            <person name="Alneberg J."/>
            <person name="Lindh M.V."/>
            <person name="Legrand C."/>
            <person name="Pinhassi J."/>
            <person name="Andersson A.F."/>
        </authorList>
    </citation>
    <scope>NUCLEOTIDE SEQUENCE [LARGE SCALE GENOMIC DNA]</scope>
    <source>
        <strain evidence="14">BACL2 MAG-120802-bin41</strain>
    </source>
</reference>
<feature type="binding site" evidence="10">
    <location>
        <position position="11"/>
    </location>
    <ligand>
        <name>ATP</name>
        <dbReference type="ChEBI" id="CHEBI:30616"/>
    </ligand>
</feature>
<dbReference type="UniPathway" id="UPA00618">
    <property type="reaction ID" value="UER00672"/>
</dbReference>
<dbReference type="NCBIfam" id="NF000756">
    <property type="entry name" value="PRK00047.1"/>
    <property type="match status" value="1"/>
</dbReference>
<dbReference type="PIRSF" id="PIRSF000538">
    <property type="entry name" value="GlpK"/>
    <property type="match status" value="1"/>
</dbReference>
<dbReference type="GO" id="GO:0019563">
    <property type="term" value="P:glycerol catabolic process"/>
    <property type="evidence" value="ECO:0007669"/>
    <property type="project" value="UniProtKB-UniRule"/>
</dbReference>
<dbReference type="PANTHER" id="PTHR10196:SF69">
    <property type="entry name" value="GLYCEROL KINASE"/>
    <property type="match status" value="1"/>
</dbReference>
<dbReference type="EC" id="2.7.1.30" evidence="10"/>
<feature type="domain" description="Carbohydrate kinase FGGY N-terminal" evidence="12">
    <location>
        <begin position="3"/>
        <end position="252"/>
    </location>
</feature>
<comment type="similarity">
    <text evidence="2 10 11">Belongs to the FGGY kinase family.</text>
</comment>
<evidence type="ECO:0000256" key="6">
    <source>
        <dbReference type="ARBA" id="ARBA00022798"/>
    </source>
</evidence>
<feature type="binding site" evidence="10">
    <location>
        <position position="246"/>
    </location>
    <ligand>
        <name>glycerol</name>
        <dbReference type="ChEBI" id="CHEBI:17754"/>
    </ligand>
</feature>
<sequence length="499" mass="54076">MGYIGALDQGTSSSRFIIFNQSGQIVGQEQLEHSQILPKAGWVEHDGAEIWRACISVITGALKKAGIKGSDLNSIGITNQRETTLIWDKSTGLPLHNAIVWQDTRTAEFLNALSDQVKEKIVYKTGLAIAPYFSASKINWLIKNSPAVALAIKDGRALAGTIDSWLLWNLTGGVNGGVHYTDVTNASRTLLMDLESLDWDSELLEIFEIPRQILAEIKSSSQVYGHSQISGPLASEVPISGILGDQQAAMVGQTCFELGESKTTYGTGNFALLNTGTSIVRSKHGLLTTLCYKFGEDKARYALEGSVAVTGSAIQWLRDQLGIITSAPQVEELAKSVDDNGGVYFVPAFSGLFAPYWRSDARGVIVGLSRAATKAHLARAALEAICYQTRDVLDAMSADSKVALTEIRVDGGITANELCMQMQADILGVEVIRPVIIETTALGAAYAAGLATGFYKDTSELKAKWREDRRFMPDKTSALATTGFKNWKKAIEKTLNWLD</sequence>
<evidence type="ECO:0000256" key="7">
    <source>
        <dbReference type="ARBA" id="ARBA00022840"/>
    </source>
</evidence>
<keyword evidence="4 10" id="KW-0547">Nucleotide-binding</keyword>
<keyword evidence="7 10" id="KW-0067">ATP-binding</keyword>
<comment type="catalytic activity">
    <reaction evidence="8 10">
        <text>glycerol + ATP = sn-glycerol 3-phosphate + ADP + H(+)</text>
        <dbReference type="Rhea" id="RHEA:21644"/>
        <dbReference type="ChEBI" id="CHEBI:15378"/>
        <dbReference type="ChEBI" id="CHEBI:17754"/>
        <dbReference type="ChEBI" id="CHEBI:30616"/>
        <dbReference type="ChEBI" id="CHEBI:57597"/>
        <dbReference type="ChEBI" id="CHEBI:456216"/>
        <dbReference type="EC" id="2.7.1.30"/>
    </reaction>
</comment>
<evidence type="ECO:0000256" key="4">
    <source>
        <dbReference type="ARBA" id="ARBA00022741"/>
    </source>
</evidence>
<dbReference type="AlphaFoldDB" id="A0A0R2P256"/>
<keyword evidence="3 10" id="KW-0808">Transferase</keyword>
<dbReference type="GO" id="GO:0005524">
    <property type="term" value="F:ATP binding"/>
    <property type="evidence" value="ECO:0007669"/>
    <property type="project" value="UniProtKB-UniRule"/>
</dbReference>
<name>A0A0R2P256_9ACTN</name>
<feature type="binding site" evidence="10">
    <location>
        <position position="412"/>
    </location>
    <ligand>
        <name>ATP</name>
        <dbReference type="ChEBI" id="CHEBI:30616"/>
    </ligand>
</feature>
<dbReference type="SUPFAM" id="SSF53067">
    <property type="entry name" value="Actin-like ATPase domain"/>
    <property type="match status" value="2"/>
</dbReference>
<evidence type="ECO:0000256" key="2">
    <source>
        <dbReference type="ARBA" id="ARBA00009156"/>
    </source>
</evidence>
<dbReference type="EMBL" id="LIAS01000047">
    <property type="protein sequence ID" value="KRO30880.1"/>
    <property type="molecule type" value="Genomic_DNA"/>
</dbReference>
<comment type="caution">
    <text evidence="14">The sequence shown here is derived from an EMBL/GenBank/DDBJ whole genome shotgun (WGS) entry which is preliminary data.</text>
</comment>
<dbReference type="PROSITE" id="PS00445">
    <property type="entry name" value="FGGY_KINASES_2"/>
    <property type="match status" value="1"/>
</dbReference>
<evidence type="ECO:0000259" key="12">
    <source>
        <dbReference type="Pfam" id="PF00370"/>
    </source>
</evidence>
<dbReference type="FunFam" id="3.30.420.40:FF:000007">
    <property type="entry name" value="Glycerol kinase"/>
    <property type="match status" value="1"/>
</dbReference>
<protein>
    <recommendedName>
        <fullName evidence="10">Glycerol kinase</fullName>
        <ecNumber evidence="10">2.7.1.30</ecNumber>
    </recommendedName>
    <alternativeName>
        <fullName evidence="10">ATP:glycerol 3-phosphotransferase</fullName>
    </alternativeName>
    <alternativeName>
        <fullName evidence="10">Glycerokinase</fullName>
        <shortName evidence="10">GK</shortName>
    </alternativeName>
</protein>
<dbReference type="InterPro" id="IPR018485">
    <property type="entry name" value="FGGY_C"/>
</dbReference>